<evidence type="ECO:0000313" key="1">
    <source>
        <dbReference type="EMBL" id="MFC7274898.1"/>
    </source>
</evidence>
<proteinExistence type="predicted"/>
<dbReference type="EMBL" id="JBHTBJ010000007">
    <property type="protein sequence ID" value="MFC7274898.1"/>
    <property type="molecule type" value="Genomic_DNA"/>
</dbReference>
<keyword evidence="2" id="KW-1185">Reference proteome</keyword>
<reference evidence="2" key="1">
    <citation type="journal article" date="2019" name="Int. J. Syst. Evol. Microbiol.">
        <title>The Global Catalogue of Microorganisms (GCM) 10K type strain sequencing project: providing services to taxonomists for standard genome sequencing and annotation.</title>
        <authorList>
            <consortium name="The Broad Institute Genomics Platform"/>
            <consortium name="The Broad Institute Genome Sequencing Center for Infectious Disease"/>
            <person name="Wu L."/>
            <person name="Ma J."/>
        </authorList>
    </citation>
    <scope>NUCLEOTIDE SEQUENCE [LARGE SCALE GENOMIC DNA]</scope>
    <source>
        <strain evidence="2">XZYJT-10</strain>
    </source>
</reference>
<name>A0ABW2HNU9_9ACTN</name>
<sequence>MTLLPDAALAANLDPATRRSDDAVTLVTASRSTSLKLWINAEGFGTSGRLDSPPL</sequence>
<gene>
    <name evidence="1" type="ORF">ACFQS1_12955</name>
</gene>
<protein>
    <submittedName>
        <fullName evidence="1">Uncharacterized protein</fullName>
    </submittedName>
</protein>
<accession>A0ABW2HNU9</accession>
<evidence type="ECO:0000313" key="2">
    <source>
        <dbReference type="Proteomes" id="UP001596548"/>
    </source>
</evidence>
<comment type="caution">
    <text evidence="1">The sequence shown here is derived from an EMBL/GenBank/DDBJ whole genome shotgun (WGS) entry which is preliminary data.</text>
</comment>
<organism evidence="1 2">
    <name type="scientific">Paractinoplanes rhizophilus</name>
    <dbReference type="NCBI Taxonomy" id="1416877"/>
    <lineage>
        <taxon>Bacteria</taxon>
        <taxon>Bacillati</taxon>
        <taxon>Actinomycetota</taxon>
        <taxon>Actinomycetes</taxon>
        <taxon>Micromonosporales</taxon>
        <taxon>Micromonosporaceae</taxon>
        <taxon>Paractinoplanes</taxon>
    </lineage>
</organism>
<dbReference type="Proteomes" id="UP001596548">
    <property type="component" value="Unassembled WGS sequence"/>
</dbReference>
<dbReference type="RefSeq" id="WP_378967388.1">
    <property type="nucleotide sequence ID" value="NZ_JBHTBJ010000007.1"/>
</dbReference>